<evidence type="ECO:0000313" key="9">
    <source>
        <dbReference type="Proteomes" id="UP001166286"/>
    </source>
</evidence>
<comment type="caution">
    <text evidence="8">The sequence shown here is derived from an EMBL/GenBank/DDBJ whole genome shotgun (WGS) entry which is preliminary data.</text>
</comment>
<feature type="compositionally biased region" description="Basic and acidic residues" evidence="6">
    <location>
        <begin position="34"/>
        <end position="67"/>
    </location>
</feature>
<proteinExistence type="predicted"/>
<feature type="compositionally biased region" description="Acidic residues" evidence="6">
    <location>
        <begin position="815"/>
        <end position="831"/>
    </location>
</feature>
<gene>
    <name evidence="8" type="ORF">JMJ35_008533</name>
</gene>
<feature type="compositionally biased region" description="Polar residues" evidence="6">
    <location>
        <begin position="883"/>
        <end position="895"/>
    </location>
</feature>
<keyword evidence="4" id="KW-0418">Kinase</keyword>
<dbReference type="SMART" id="SM00220">
    <property type="entry name" value="S_TKc"/>
    <property type="match status" value="1"/>
</dbReference>
<dbReference type="Pfam" id="PF00069">
    <property type="entry name" value="Pkinase"/>
    <property type="match status" value="1"/>
</dbReference>
<feature type="compositionally biased region" description="Polar residues" evidence="6">
    <location>
        <begin position="847"/>
        <end position="874"/>
    </location>
</feature>
<dbReference type="SUPFAM" id="SSF56112">
    <property type="entry name" value="Protein kinase-like (PK-like)"/>
    <property type="match status" value="1"/>
</dbReference>
<reference evidence="8" key="1">
    <citation type="submission" date="2023-03" db="EMBL/GenBank/DDBJ databases">
        <title>Complete genome of Cladonia borealis.</title>
        <authorList>
            <person name="Park H."/>
        </authorList>
    </citation>
    <scope>NUCLEOTIDE SEQUENCE</scope>
    <source>
        <strain evidence="8">ANT050790</strain>
    </source>
</reference>
<feature type="compositionally biased region" description="Polar residues" evidence="6">
    <location>
        <begin position="942"/>
        <end position="964"/>
    </location>
</feature>
<dbReference type="PROSITE" id="PS50011">
    <property type="entry name" value="PROTEIN_KINASE_DOM"/>
    <property type="match status" value="1"/>
</dbReference>
<feature type="region of interest" description="Disordered" evidence="6">
    <location>
        <begin position="1"/>
        <end position="219"/>
    </location>
</feature>
<dbReference type="AlphaFoldDB" id="A0AA39QTX7"/>
<accession>A0AA39QTX7</accession>
<evidence type="ECO:0000256" key="3">
    <source>
        <dbReference type="ARBA" id="ARBA00022741"/>
    </source>
</evidence>
<dbReference type="InterPro" id="IPR000719">
    <property type="entry name" value="Prot_kinase_dom"/>
</dbReference>
<feature type="domain" description="Protein kinase" evidence="7">
    <location>
        <begin position="314"/>
        <end position="621"/>
    </location>
</feature>
<dbReference type="GO" id="GO:0005524">
    <property type="term" value="F:ATP binding"/>
    <property type="evidence" value="ECO:0007669"/>
    <property type="project" value="UniProtKB-KW"/>
</dbReference>
<evidence type="ECO:0000256" key="2">
    <source>
        <dbReference type="ARBA" id="ARBA00022679"/>
    </source>
</evidence>
<dbReference type="InterPro" id="IPR008271">
    <property type="entry name" value="Ser/Thr_kinase_AS"/>
</dbReference>
<dbReference type="GO" id="GO:0004674">
    <property type="term" value="F:protein serine/threonine kinase activity"/>
    <property type="evidence" value="ECO:0007669"/>
    <property type="project" value="UniProtKB-EC"/>
</dbReference>
<keyword evidence="5" id="KW-0067">ATP-binding</keyword>
<evidence type="ECO:0000256" key="4">
    <source>
        <dbReference type="ARBA" id="ARBA00022777"/>
    </source>
</evidence>
<dbReference type="EC" id="2.7.11.1" evidence="1"/>
<protein>
    <recommendedName>
        <fullName evidence="1">non-specific serine/threonine protein kinase</fullName>
        <ecNumber evidence="1">2.7.11.1</ecNumber>
    </recommendedName>
</protein>
<feature type="compositionally biased region" description="Polar residues" evidence="6">
    <location>
        <begin position="1000"/>
        <end position="1010"/>
    </location>
</feature>
<dbReference type="InterPro" id="IPR011009">
    <property type="entry name" value="Kinase-like_dom_sf"/>
</dbReference>
<evidence type="ECO:0000256" key="1">
    <source>
        <dbReference type="ARBA" id="ARBA00012513"/>
    </source>
</evidence>
<keyword evidence="9" id="KW-1185">Reference proteome</keyword>
<feature type="compositionally biased region" description="Low complexity" evidence="6">
    <location>
        <begin position="909"/>
        <end position="931"/>
    </location>
</feature>
<dbReference type="PANTHER" id="PTHR43671">
    <property type="entry name" value="SERINE/THREONINE-PROTEIN KINASE NEK"/>
    <property type="match status" value="1"/>
</dbReference>
<dbReference type="InterPro" id="IPR050660">
    <property type="entry name" value="NEK_Ser/Thr_kinase"/>
</dbReference>
<evidence type="ECO:0000256" key="5">
    <source>
        <dbReference type="ARBA" id="ARBA00022840"/>
    </source>
</evidence>
<organism evidence="8 9">
    <name type="scientific">Cladonia borealis</name>
    <dbReference type="NCBI Taxonomy" id="184061"/>
    <lineage>
        <taxon>Eukaryota</taxon>
        <taxon>Fungi</taxon>
        <taxon>Dikarya</taxon>
        <taxon>Ascomycota</taxon>
        <taxon>Pezizomycotina</taxon>
        <taxon>Lecanoromycetes</taxon>
        <taxon>OSLEUM clade</taxon>
        <taxon>Lecanoromycetidae</taxon>
        <taxon>Lecanorales</taxon>
        <taxon>Lecanorineae</taxon>
        <taxon>Cladoniaceae</taxon>
        <taxon>Cladonia</taxon>
    </lineage>
</organism>
<dbReference type="Proteomes" id="UP001166286">
    <property type="component" value="Unassembled WGS sequence"/>
</dbReference>
<sequence length="1010" mass="114274">MARARKKAITDGSSASFKPTKKQRPKPKPIDPAPRYELRQRKTRYGDIEQTHPSSGDEKLEPKDAAPKHRRGRPKRANDNIQQFNPPSRHEGEENASVPQPNIVRSKDKDAAPKRKRGPPKPQAGHVERPHTLPDDQNTNNAPQDEPNTKAKGLGRKGKQAQPRKPNNRIEKLRNPSDKENANLGPRNKPNPKTKGAGRKRKQDQQNHTPQDLPKPKTKVFIKIPKQVDAQIDVLHPKHFKPSHGLSKYLKDKIISEEYSDGSSFDSDESQFQESFDIKDNREVFGLPTPDDVKRWKEGAYFIKSDSGLKNSRWVGGRPLGQGGFGISGLWQQCNADGRVKKQMVIKQIGGTRHMWEPEKPEEVRIMEKMKTTKIRGLVRLINYKRYHRKRIHRIYMEFCPYGDLSRLIERYRRFGRHFPEPFLWQTFFYLAEAASAMRFGPSERNDEWDYNKEIVHRDIKPPNIFLGGENKHTGLPFYPTAKMGDFGLAIETNISDPQNPHDYAGCGTANYMAPEQQPLHERERKAERQGKRLIRHILSPTNVFAIGATMFELVTLERADHWFDETGGLGALSSQVMLNANNSAYSDQLIELIVGCMNAEPADRIEVEELHAQIKRHRDLIAKDYGSREPRNNDRLYYKGNEINDMPAGDFIPLVGKIERPNLAEPLDFIDPSLSPVRFPDLGPAAYDNKEDGPEQVFRKGDDADEPFEIYNEEGEESRPSHIRSSEAEFAKWLGRPRTKRAEVNQVEKGASKRPAKPQALGQHVSKVCRRPLSFGMTDDSREGDIGDAENGVGEEEGANQNVRPYAGTGGDDIASDDLEVEDAGEDADGEGSLLGWAGAAMKRLFSNQNPPNGKNPSDQHESNAQQHQQNKQKGNRHDSRINPTPSWSQITNHSKQRGNQHDSRINPTPSWSPLTTPSHSLPSSQPPHTGNYRLKRSHHLPQNISLETSSPSSDIQASQRLSGTEKEEEEEDLHDDGNDRRKRSRMEGNEEVVAETHSAPSTVSLKWL</sequence>
<evidence type="ECO:0000259" key="7">
    <source>
        <dbReference type="PROSITE" id="PS50011"/>
    </source>
</evidence>
<dbReference type="Gene3D" id="1.10.510.10">
    <property type="entry name" value="Transferase(Phosphotransferase) domain 1"/>
    <property type="match status" value="1"/>
</dbReference>
<keyword evidence="3" id="KW-0547">Nucleotide-binding</keyword>
<keyword evidence="2" id="KW-0808">Transferase</keyword>
<name>A0AA39QTX7_9LECA</name>
<evidence type="ECO:0000313" key="8">
    <source>
        <dbReference type="EMBL" id="KAK0509162.1"/>
    </source>
</evidence>
<evidence type="ECO:0000256" key="6">
    <source>
        <dbReference type="SAM" id="MobiDB-lite"/>
    </source>
</evidence>
<feature type="compositionally biased region" description="Basic residues" evidence="6">
    <location>
        <begin position="190"/>
        <end position="202"/>
    </location>
</feature>
<feature type="compositionally biased region" description="Basic and acidic residues" evidence="6">
    <location>
        <begin position="168"/>
        <end position="181"/>
    </location>
</feature>
<dbReference type="PROSITE" id="PS00108">
    <property type="entry name" value="PROTEIN_KINASE_ST"/>
    <property type="match status" value="1"/>
</dbReference>
<dbReference type="PANTHER" id="PTHR43671:SF13">
    <property type="entry name" value="SERINE_THREONINE-PROTEIN KINASE NEK2"/>
    <property type="match status" value="1"/>
</dbReference>
<dbReference type="EMBL" id="JAFEKC020000019">
    <property type="protein sequence ID" value="KAK0509162.1"/>
    <property type="molecule type" value="Genomic_DNA"/>
</dbReference>
<feature type="region of interest" description="Disordered" evidence="6">
    <location>
        <begin position="742"/>
        <end position="1010"/>
    </location>
</feature>